<keyword evidence="4" id="KW-0808">Transferase</keyword>
<dbReference type="SMART" id="SM00220">
    <property type="entry name" value="S_TKc"/>
    <property type="match status" value="1"/>
</dbReference>
<dbReference type="Gene3D" id="1.10.510.10">
    <property type="entry name" value="Transferase(Phosphotransferase) domain 1"/>
    <property type="match status" value="1"/>
</dbReference>
<dbReference type="SUPFAM" id="SSF56112">
    <property type="entry name" value="Protein kinase-like (PK-like)"/>
    <property type="match status" value="1"/>
</dbReference>
<dbReference type="GO" id="GO:0004521">
    <property type="term" value="F:RNA endonuclease activity"/>
    <property type="evidence" value="ECO:0007669"/>
    <property type="project" value="InterPro"/>
</dbReference>
<evidence type="ECO:0000313" key="4">
    <source>
        <dbReference type="EMBL" id="CAB4021650.1"/>
    </source>
</evidence>
<dbReference type="PANTHER" id="PTHR13954">
    <property type="entry name" value="IRE1-RELATED"/>
    <property type="match status" value="1"/>
</dbReference>
<dbReference type="InterPro" id="IPR000719">
    <property type="entry name" value="Prot_kinase_dom"/>
</dbReference>
<dbReference type="PROSITE" id="PS00108">
    <property type="entry name" value="PROTEIN_KINASE_ST"/>
    <property type="match status" value="1"/>
</dbReference>
<dbReference type="GO" id="GO:0036498">
    <property type="term" value="P:IRE1-mediated unfolded protein response"/>
    <property type="evidence" value="ECO:0007669"/>
    <property type="project" value="TreeGrafter"/>
</dbReference>
<dbReference type="GO" id="GO:0006397">
    <property type="term" value="P:mRNA processing"/>
    <property type="evidence" value="ECO:0007669"/>
    <property type="project" value="InterPro"/>
</dbReference>
<keyword evidence="5" id="KW-1185">Reference proteome</keyword>
<dbReference type="GO" id="GO:0051082">
    <property type="term" value="F:unfolded protein binding"/>
    <property type="evidence" value="ECO:0007669"/>
    <property type="project" value="TreeGrafter"/>
</dbReference>
<keyword evidence="4" id="KW-0418">Kinase</keyword>
<evidence type="ECO:0000256" key="2">
    <source>
        <dbReference type="ARBA" id="ARBA00022741"/>
    </source>
</evidence>
<dbReference type="Proteomes" id="UP001152795">
    <property type="component" value="Unassembled WGS sequence"/>
</dbReference>
<keyword evidence="2" id="KW-0547">Nucleotide-binding</keyword>
<reference evidence="4" key="1">
    <citation type="submission" date="2020-04" db="EMBL/GenBank/DDBJ databases">
        <authorList>
            <person name="Alioto T."/>
            <person name="Alioto T."/>
            <person name="Gomez Garrido J."/>
        </authorList>
    </citation>
    <scope>NUCLEOTIDE SEQUENCE</scope>
    <source>
        <strain evidence="4">A484AB</strain>
    </source>
</reference>
<dbReference type="GO" id="GO:0070059">
    <property type="term" value="P:intrinsic apoptotic signaling pathway in response to endoplasmic reticulum stress"/>
    <property type="evidence" value="ECO:0007669"/>
    <property type="project" value="TreeGrafter"/>
</dbReference>
<keyword evidence="1" id="KW-0732">Signal</keyword>
<dbReference type="InterPro" id="IPR008271">
    <property type="entry name" value="Ser/Thr_kinase_AS"/>
</dbReference>
<evidence type="ECO:0000256" key="3">
    <source>
        <dbReference type="ARBA" id="ARBA00022840"/>
    </source>
</evidence>
<dbReference type="InterPro" id="IPR038357">
    <property type="entry name" value="KEN_sf"/>
</dbReference>
<dbReference type="Pfam" id="PF00069">
    <property type="entry name" value="Pkinase"/>
    <property type="match status" value="1"/>
</dbReference>
<proteinExistence type="predicted"/>
<dbReference type="Gene3D" id="1.25.40.20">
    <property type="entry name" value="Ankyrin repeat-containing domain"/>
    <property type="match status" value="2"/>
</dbReference>
<dbReference type="InterPro" id="IPR017441">
    <property type="entry name" value="Protein_kinase_ATP_BS"/>
</dbReference>
<dbReference type="PANTHER" id="PTHR13954:SF6">
    <property type="entry name" value="NON-SPECIFIC SERINE_THREONINE PROTEIN KINASE"/>
    <property type="match status" value="1"/>
</dbReference>
<dbReference type="PROSITE" id="PS50011">
    <property type="entry name" value="PROTEIN_KINASE_DOM"/>
    <property type="match status" value="1"/>
</dbReference>
<evidence type="ECO:0000256" key="1">
    <source>
        <dbReference type="ARBA" id="ARBA00022729"/>
    </source>
</evidence>
<dbReference type="InterPro" id="IPR036770">
    <property type="entry name" value="Ankyrin_rpt-contain_sf"/>
</dbReference>
<protein>
    <submittedName>
        <fullName evidence="4">Serine threonine- kinase endoribonuclease IRE1-like</fullName>
    </submittedName>
</protein>
<name>A0A6S7IWV8_PARCT</name>
<keyword evidence="3" id="KW-0067">ATP-binding</keyword>
<dbReference type="InterPro" id="IPR011009">
    <property type="entry name" value="Kinase-like_dom_sf"/>
</dbReference>
<gene>
    <name evidence="4" type="ORF">PACLA_8A006938</name>
</gene>
<organism evidence="4 5">
    <name type="scientific">Paramuricea clavata</name>
    <name type="common">Red gorgonian</name>
    <name type="synonym">Violescent sea-whip</name>
    <dbReference type="NCBI Taxonomy" id="317549"/>
    <lineage>
        <taxon>Eukaryota</taxon>
        <taxon>Metazoa</taxon>
        <taxon>Cnidaria</taxon>
        <taxon>Anthozoa</taxon>
        <taxon>Octocorallia</taxon>
        <taxon>Malacalcyonacea</taxon>
        <taxon>Plexauridae</taxon>
        <taxon>Paramuricea</taxon>
    </lineage>
</organism>
<dbReference type="GO" id="GO:0004674">
    <property type="term" value="F:protein serine/threonine kinase activity"/>
    <property type="evidence" value="ECO:0007669"/>
    <property type="project" value="InterPro"/>
</dbReference>
<comment type="caution">
    <text evidence="4">The sequence shown here is derived from an EMBL/GenBank/DDBJ whole genome shotgun (WGS) entry which is preliminary data.</text>
</comment>
<evidence type="ECO:0000313" key="5">
    <source>
        <dbReference type="Proteomes" id="UP001152795"/>
    </source>
</evidence>
<dbReference type="EMBL" id="CACRXK020011547">
    <property type="protein sequence ID" value="CAB4021650.1"/>
    <property type="molecule type" value="Genomic_DNA"/>
</dbReference>
<dbReference type="GO" id="GO:1990604">
    <property type="term" value="C:IRE1-TRAF2-ASK1 complex"/>
    <property type="evidence" value="ECO:0007669"/>
    <property type="project" value="TreeGrafter"/>
</dbReference>
<dbReference type="PROSITE" id="PS00107">
    <property type="entry name" value="PROTEIN_KINASE_ATP"/>
    <property type="match status" value="1"/>
</dbReference>
<dbReference type="AlphaFoldDB" id="A0A6S7IWV8"/>
<dbReference type="Gene3D" id="1.20.1440.180">
    <property type="entry name" value="KEN domain"/>
    <property type="match status" value="1"/>
</dbReference>
<dbReference type="Pfam" id="PF06479">
    <property type="entry name" value="Ribonuc_2-5A"/>
    <property type="match status" value="1"/>
</dbReference>
<dbReference type="InterPro" id="IPR002110">
    <property type="entry name" value="Ankyrin_rpt"/>
</dbReference>
<dbReference type="GO" id="GO:0005524">
    <property type="term" value="F:ATP binding"/>
    <property type="evidence" value="ECO:0007669"/>
    <property type="project" value="UniProtKB-UniRule"/>
</dbReference>
<dbReference type="InterPro" id="IPR010513">
    <property type="entry name" value="KEN_dom"/>
</dbReference>
<dbReference type="InterPro" id="IPR045133">
    <property type="entry name" value="IRE1/2-like"/>
</dbReference>
<dbReference type="PROSITE" id="PS51392">
    <property type="entry name" value="KEN"/>
    <property type="match status" value="1"/>
</dbReference>
<sequence length="1010" mass="115341">MESLHLFLREATQELLYNIVYDECEVNNNNDGGIEFRELSEKFETRFGYRPMDFFNFGNESRKGWVSFLKSSPGLCFIKRKVFIFENEIGKCVAYKKFNETKIHFTHESLNITVAKYRQMLIQKACDLVSQQTDAVCTDVTDSHGNTPLYLIAALPCIDHKPTLVQYLLKAGFKPHYENNNGQTMLHIIAGRMQAEVCKNDDGSVRIDCESFGKRKFDPSRWPANDRTALLKLFSSELSHRELTVLANTPNRDGNTAMHEWVISLSTITSRGLQLGFDVAEKEIGLQLLSFGVNLRQQNDSGDIPLHFAYNSEIFQFLLEKSKQKSVVCCRARNEREETPLLCILNYATNLVSNSTKEEKKMTAVFLLQQLTELVTKNEHICKTAWMPDESGNSAVDIILSTLRKISHSHSSSEPGMFLTNFIAQHVFGSSSQEKKNGKCCEFRKHLISLLERSLCVANEYDLNRRSLLHELIDLGNMELLQSVEMLLKNNAKVNAIDSKGRTPLDVIKEYKSTMPSNSFFMECEKRLLQYGATCGPSLSSSVDDKTSVPNVDNKVRKILSCPKKHSHSAQRLIKNNDKVTVVDGKYRYSSQDPIGSGAFSSIFVAVKDENVHNKSGRIDCRVYALKRMEKAKRNPDEFKREINTLLFVSGKCENIIKYHESLDDNNFQYLCLDLMDGDLNEFVTNNIVNEVLTKDPVKRVQATKEIINGLEYLHGQMFIHRDLKPGNILYTTDPALHFKIADFGLTKNMSTSLSTMASTRRSGVAMAPGTRCWMAPELISMKSKEHTQRSDIFSLGLVFHYLLTLGKHPFATGSEEPAHVIERRIVDSQIRLNRDLDPEARSFLQQLLNQDPSKRPPAKYLKQHPFLWSERKKTEFLKAVGDQPEAASPTNYPNSPLEQSLQLTNIGQIVQRSRWGLVNRHMIALFAEITTARKQKKYRTDKVIDLLRFIRNAYVHKQERSLKLQDDLDRNIFLQLYPSLVLDVFDVVQKLGFLNDTNRTNIQQALMLI</sequence>
<dbReference type="SUPFAM" id="SSF48403">
    <property type="entry name" value="Ankyrin repeat"/>
    <property type="match status" value="1"/>
</dbReference>
<accession>A0A6S7IWV8</accession>
<dbReference type="PROSITE" id="PS50088">
    <property type="entry name" value="ANK_REPEAT"/>
    <property type="match status" value="1"/>
</dbReference>